<dbReference type="Pfam" id="PF13487">
    <property type="entry name" value="HD_5"/>
    <property type="match status" value="1"/>
</dbReference>
<organism evidence="2 3">
    <name type="scientific">Candidatus Acetatifactor stercoripullorum</name>
    <dbReference type="NCBI Taxonomy" id="2838414"/>
    <lineage>
        <taxon>Bacteria</taxon>
        <taxon>Bacillati</taxon>
        <taxon>Bacillota</taxon>
        <taxon>Clostridia</taxon>
        <taxon>Lachnospirales</taxon>
        <taxon>Lachnospiraceae</taxon>
        <taxon>Acetatifactor</taxon>
    </lineage>
</organism>
<dbReference type="Proteomes" id="UP000824265">
    <property type="component" value="Unassembled WGS sequence"/>
</dbReference>
<dbReference type="CDD" id="cd00077">
    <property type="entry name" value="HDc"/>
    <property type="match status" value="1"/>
</dbReference>
<feature type="domain" description="HD-GYP" evidence="1">
    <location>
        <begin position="5"/>
        <end position="208"/>
    </location>
</feature>
<proteinExistence type="predicted"/>
<name>A0A9D1R8V2_9FIRM</name>
<reference evidence="2" key="2">
    <citation type="submission" date="2021-04" db="EMBL/GenBank/DDBJ databases">
        <authorList>
            <person name="Gilroy R."/>
        </authorList>
    </citation>
    <scope>NUCLEOTIDE SEQUENCE</scope>
    <source>
        <strain evidence="2">CHK195-6426</strain>
    </source>
</reference>
<dbReference type="InterPro" id="IPR003607">
    <property type="entry name" value="HD/PDEase_dom"/>
</dbReference>
<sequence>MKRRKRKADENTIDTVSNVVEFCIPEPDHHADRIRKFTECLGKGIMQMCPEYGLTAPALEAIVHASAIHDIGKLAVPEEILQKPGKLSGQEWEIIKLHTIQGDEMIRNLMYLDDEGIHDVCCDIARHHHERYDGGGYPDGLKGEEISIGAQTVALADVYDALLSKRTYKEAVEPEQAFMMIMAGECGVFSPKLLRVFEKARKEMEELI</sequence>
<gene>
    <name evidence="2" type="ORF">H9742_12025</name>
</gene>
<evidence type="ECO:0000259" key="1">
    <source>
        <dbReference type="PROSITE" id="PS51832"/>
    </source>
</evidence>
<protein>
    <submittedName>
        <fullName evidence="2">HD domain-containing protein</fullName>
    </submittedName>
</protein>
<dbReference type="Gene3D" id="1.10.3210.10">
    <property type="entry name" value="Hypothetical protein af1432"/>
    <property type="match status" value="1"/>
</dbReference>
<dbReference type="InterPro" id="IPR052020">
    <property type="entry name" value="Cyclic_di-GMP/3'3'-cGAMP_PDE"/>
</dbReference>
<dbReference type="PANTHER" id="PTHR45228:SF8">
    <property type="entry name" value="TWO-COMPONENT RESPONSE REGULATOR-RELATED"/>
    <property type="match status" value="1"/>
</dbReference>
<evidence type="ECO:0000313" key="3">
    <source>
        <dbReference type="Proteomes" id="UP000824265"/>
    </source>
</evidence>
<reference evidence="2" key="1">
    <citation type="journal article" date="2021" name="PeerJ">
        <title>Extensive microbial diversity within the chicken gut microbiome revealed by metagenomics and culture.</title>
        <authorList>
            <person name="Gilroy R."/>
            <person name="Ravi A."/>
            <person name="Getino M."/>
            <person name="Pursley I."/>
            <person name="Horton D.L."/>
            <person name="Alikhan N.F."/>
            <person name="Baker D."/>
            <person name="Gharbi K."/>
            <person name="Hall N."/>
            <person name="Watson M."/>
            <person name="Adriaenssens E.M."/>
            <person name="Foster-Nyarko E."/>
            <person name="Jarju S."/>
            <person name="Secka A."/>
            <person name="Antonio M."/>
            <person name="Oren A."/>
            <person name="Chaudhuri R.R."/>
            <person name="La Ragione R."/>
            <person name="Hildebrand F."/>
            <person name="Pallen M.J."/>
        </authorList>
    </citation>
    <scope>NUCLEOTIDE SEQUENCE</scope>
    <source>
        <strain evidence="2">CHK195-6426</strain>
    </source>
</reference>
<dbReference type="AlphaFoldDB" id="A0A9D1R8V2"/>
<dbReference type="PROSITE" id="PS51832">
    <property type="entry name" value="HD_GYP"/>
    <property type="match status" value="1"/>
</dbReference>
<dbReference type="EMBL" id="DXGH01000066">
    <property type="protein sequence ID" value="HIW82222.1"/>
    <property type="molecule type" value="Genomic_DNA"/>
</dbReference>
<dbReference type="PANTHER" id="PTHR45228">
    <property type="entry name" value="CYCLIC DI-GMP PHOSPHODIESTERASE TM_0186-RELATED"/>
    <property type="match status" value="1"/>
</dbReference>
<dbReference type="SUPFAM" id="SSF109604">
    <property type="entry name" value="HD-domain/PDEase-like"/>
    <property type="match status" value="1"/>
</dbReference>
<comment type="caution">
    <text evidence="2">The sequence shown here is derived from an EMBL/GenBank/DDBJ whole genome shotgun (WGS) entry which is preliminary data.</text>
</comment>
<dbReference type="InterPro" id="IPR037522">
    <property type="entry name" value="HD_GYP_dom"/>
</dbReference>
<accession>A0A9D1R8V2</accession>
<evidence type="ECO:0000313" key="2">
    <source>
        <dbReference type="EMBL" id="HIW82222.1"/>
    </source>
</evidence>